<dbReference type="SMART" id="SM00326">
    <property type="entry name" value="SH3"/>
    <property type="match status" value="1"/>
</dbReference>
<proteinExistence type="predicted"/>
<comment type="caution">
    <text evidence="5">The sequence shown here is derived from an EMBL/GenBank/DDBJ whole genome shotgun (WGS) entry which is preliminary data.</text>
</comment>
<name>A0ABR2WDW1_9FUNG</name>
<dbReference type="Gene3D" id="2.30.30.40">
    <property type="entry name" value="SH3 Domains"/>
    <property type="match status" value="1"/>
</dbReference>
<evidence type="ECO:0000313" key="5">
    <source>
        <dbReference type="EMBL" id="KAK9759686.1"/>
    </source>
</evidence>
<feature type="compositionally biased region" description="Polar residues" evidence="3">
    <location>
        <begin position="190"/>
        <end position="200"/>
    </location>
</feature>
<feature type="non-terminal residue" evidence="5">
    <location>
        <position position="540"/>
    </location>
</feature>
<dbReference type="Proteomes" id="UP001479436">
    <property type="component" value="Unassembled WGS sequence"/>
</dbReference>
<dbReference type="PROSITE" id="PS50002">
    <property type="entry name" value="SH3"/>
    <property type="match status" value="1"/>
</dbReference>
<dbReference type="Pfam" id="PF00018">
    <property type="entry name" value="SH3_1"/>
    <property type="match status" value="1"/>
</dbReference>
<keyword evidence="6" id="KW-1185">Reference proteome</keyword>
<feature type="region of interest" description="Disordered" evidence="3">
    <location>
        <begin position="385"/>
        <end position="431"/>
    </location>
</feature>
<dbReference type="EMBL" id="JASJQH010003290">
    <property type="protein sequence ID" value="KAK9759686.1"/>
    <property type="molecule type" value="Genomic_DNA"/>
</dbReference>
<feature type="domain" description="SH3" evidence="4">
    <location>
        <begin position="5"/>
        <end position="66"/>
    </location>
</feature>
<evidence type="ECO:0000313" key="6">
    <source>
        <dbReference type="Proteomes" id="UP001479436"/>
    </source>
</evidence>
<dbReference type="InterPro" id="IPR001452">
    <property type="entry name" value="SH3_domain"/>
</dbReference>
<protein>
    <recommendedName>
        <fullName evidence="4">SH3 domain-containing protein</fullName>
    </recommendedName>
</protein>
<dbReference type="InterPro" id="IPR036028">
    <property type="entry name" value="SH3-like_dom_sf"/>
</dbReference>
<keyword evidence="1 2" id="KW-0728">SH3 domain</keyword>
<feature type="region of interest" description="Disordered" evidence="3">
    <location>
        <begin position="511"/>
        <end position="540"/>
    </location>
</feature>
<feature type="compositionally biased region" description="Basic and acidic residues" evidence="3">
    <location>
        <begin position="230"/>
        <end position="242"/>
    </location>
</feature>
<dbReference type="SUPFAM" id="SSF50044">
    <property type="entry name" value="SH3-domain"/>
    <property type="match status" value="1"/>
</dbReference>
<organism evidence="5 6">
    <name type="scientific">Basidiobolus ranarum</name>
    <dbReference type="NCBI Taxonomy" id="34480"/>
    <lineage>
        <taxon>Eukaryota</taxon>
        <taxon>Fungi</taxon>
        <taxon>Fungi incertae sedis</taxon>
        <taxon>Zoopagomycota</taxon>
        <taxon>Entomophthoromycotina</taxon>
        <taxon>Basidiobolomycetes</taxon>
        <taxon>Basidiobolales</taxon>
        <taxon>Basidiobolaceae</taxon>
        <taxon>Basidiobolus</taxon>
    </lineage>
</organism>
<reference evidence="5 6" key="1">
    <citation type="submission" date="2023-04" db="EMBL/GenBank/DDBJ databases">
        <title>Genome of Basidiobolus ranarum AG-B5.</title>
        <authorList>
            <person name="Stajich J.E."/>
            <person name="Carter-House D."/>
            <person name="Gryganskyi A."/>
        </authorList>
    </citation>
    <scope>NUCLEOTIDE SEQUENCE [LARGE SCALE GENOMIC DNA]</scope>
    <source>
        <strain evidence="5 6">AG-B5</strain>
    </source>
</reference>
<feature type="compositionally biased region" description="Polar residues" evidence="3">
    <location>
        <begin position="417"/>
        <end position="431"/>
    </location>
</feature>
<sequence length="540" mass="59550">MSTYQGHHVVKALHDFYSLKKSDLNFEKGTIIEVIDSENPHEWYGKIVTTNQFGTFPPDIVKTIYLDDKAPPPKDEGNVIYETTEVRLSDLAEDENLEDILLSWAEEENKFIEFTKNNPKAALKIHEKPEQMRPKNLRDSSGASLSITPRASLWSKGGRDSNKKSLGGFPSKPTGAGLGLTLRSEGKASSIYSRSPTPSQLGRLGDSSIRRGLSPGGLGGSIHTKVGGVGRKDLSLKGRDRPYSSMSYSEESDRSLSRLSSYRSESRMTSISDPLDEEYSPRASRLGSLSDRETPDLGDVLASTLNQLDSLKLDSGRSSSQDTESQQSNQAYLNGAGQDSNELESHRSRFNISPPLTDTTSTLVSSEHEVIEKRFTISPTITPTDSMARYKLSPSPESASKFDLSPPLPALALDSSETNSLPPHSGSNVQYSDSGYQSSMMSGVHPAQGMYSTPYSYPYMPDTMYMNSMNHMPYYPSPHPYYPQSGYGMSHSTYGGYPQSMMGSQNYNMHMMSNPQYRSGSGVDSLVSNTNQPQHQQQQH</sequence>
<gene>
    <name evidence="5" type="ORF">K7432_017050</name>
</gene>
<evidence type="ECO:0000256" key="3">
    <source>
        <dbReference type="SAM" id="MobiDB-lite"/>
    </source>
</evidence>
<evidence type="ECO:0000259" key="4">
    <source>
        <dbReference type="PROSITE" id="PS50002"/>
    </source>
</evidence>
<evidence type="ECO:0000256" key="2">
    <source>
        <dbReference type="PROSITE-ProRule" id="PRU00192"/>
    </source>
</evidence>
<accession>A0ABR2WDW1</accession>
<evidence type="ECO:0000256" key="1">
    <source>
        <dbReference type="ARBA" id="ARBA00022443"/>
    </source>
</evidence>
<feature type="region of interest" description="Disordered" evidence="3">
    <location>
        <begin position="148"/>
        <end position="297"/>
    </location>
</feature>